<comment type="similarity">
    <text evidence="1">Belongs to the short-chain dehydrogenases/reductases (SDR) family.</text>
</comment>
<dbReference type="RefSeq" id="WP_087263864.1">
    <property type="nucleotide sequence ID" value="NZ_JBJGBV010000001.1"/>
</dbReference>
<dbReference type="PRINTS" id="PR00081">
    <property type="entry name" value="GDHRDH"/>
</dbReference>
<dbReference type="EMBL" id="LOHF01000001">
    <property type="protein sequence ID" value="OUM75574.1"/>
    <property type="molecule type" value="Genomic_DNA"/>
</dbReference>
<organism evidence="2 3">
    <name type="scientific">Pseudomonas caspiana</name>
    <dbReference type="NCBI Taxonomy" id="1451454"/>
    <lineage>
        <taxon>Bacteria</taxon>
        <taxon>Pseudomonadati</taxon>
        <taxon>Pseudomonadota</taxon>
        <taxon>Gammaproteobacteria</taxon>
        <taxon>Pseudomonadales</taxon>
        <taxon>Pseudomonadaceae</taxon>
        <taxon>Pseudomonas</taxon>
    </lineage>
</organism>
<dbReference type="PANTHER" id="PTHR42760">
    <property type="entry name" value="SHORT-CHAIN DEHYDROGENASES/REDUCTASES FAMILY MEMBER"/>
    <property type="match status" value="1"/>
</dbReference>
<dbReference type="InterPro" id="IPR036291">
    <property type="entry name" value="NAD(P)-bd_dom_sf"/>
</dbReference>
<sequence length="257" mass="27121">MGRLTDKSILITGASSGIGRAIALRFAAEGARLLLADLSTTVREGGTPTIDLLREQGCVADHVDMDVSSEADVQRAVDALIERDGKIDVLINDAAVSVGKPLTETSLDEWNRVIGVNLTGVFLMSRKVVEAMLKQPERDGVRGRIVNISSQHGMVACPQDVAYGTSKAGVVYITRQIAVDYAAQGIICNGVAPGKILTGKTGRAIAPEMLAYSQSRTALPRLGRPDDVANAALFLASEEATFITGENLLVDGGWMAG</sequence>
<evidence type="ECO:0000313" key="3">
    <source>
        <dbReference type="Proteomes" id="UP000195440"/>
    </source>
</evidence>
<dbReference type="CDD" id="cd05233">
    <property type="entry name" value="SDR_c"/>
    <property type="match status" value="1"/>
</dbReference>
<dbReference type="PANTHER" id="PTHR42760:SF124">
    <property type="entry name" value="SHORT-CHAIN DEHYDROGENASE_REDUCTASE"/>
    <property type="match status" value="1"/>
</dbReference>
<evidence type="ECO:0000256" key="1">
    <source>
        <dbReference type="ARBA" id="ARBA00006484"/>
    </source>
</evidence>
<dbReference type="InterPro" id="IPR020904">
    <property type="entry name" value="Sc_DH/Rdtase_CS"/>
</dbReference>
<comment type="caution">
    <text evidence="2">The sequence shown here is derived from an EMBL/GenBank/DDBJ whole genome shotgun (WGS) entry which is preliminary data.</text>
</comment>
<dbReference type="Pfam" id="PF13561">
    <property type="entry name" value="adh_short_C2"/>
    <property type="match status" value="1"/>
</dbReference>
<keyword evidence="3" id="KW-1185">Reference proteome</keyword>
<dbReference type="PRINTS" id="PR00080">
    <property type="entry name" value="SDRFAMILY"/>
</dbReference>
<proteinExistence type="inferred from homology"/>
<dbReference type="PROSITE" id="PS00061">
    <property type="entry name" value="ADH_SHORT"/>
    <property type="match status" value="1"/>
</dbReference>
<dbReference type="SUPFAM" id="SSF51735">
    <property type="entry name" value="NAD(P)-binding Rossmann-fold domains"/>
    <property type="match status" value="1"/>
</dbReference>
<evidence type="ECO:0000313" key="2">
    <source>
        <dbReference type="EMBL" id="OUM75574.1"/>
    </source>
</evidence>
<protein>
    <submittedName>
        <fullName evidence="2">Short-chain dehydrogenase</fullName>
    </submittedName>
</protein>
<dbReference type="Proteomes" id="UP000195440">
    <property type="component" value="Unassembled WGS sequence"/>
</dbReference>
<name>A0A1Y3PFI7_9PSED</name>
<gene>
    <name evidence="2" type="ORF">AUC60_00195</name>
</gene>
<reference evidence="2 3" key="1">
    <citation type="journal article" date="2017" name="Syst. Appl. Microbiol.">
        <title>Pseudomonas caspiana sp. nov., a citrus pathogen in the Pseudomonas syringae phylogenetic group.</title>
        <authorList>
            <person name="Busquets A."/>
            <person name="Gomila M."/>
            <person name="Beiki F."/>
            <person name="Mulet M."/>
            <person name="Rahimian H."/>
            <person name="Garcia-Valdes E."/>
            <person name="Lalucat J."/>
        </authorList>
    </citation>
    <scope>NUCLEOTIDE SEQUENCE [LARGE SCALE GENOMIC DNA]</scope>
    <source>
        <strain evidence="2 3">FBF102</strain>
    </source>
</reference>
<dbReference type="Gene3D" id="3.40.50.720">
    <property type="entry name" value="NAD(P)-binding Rossmann-like Domain"/>
    <property type="match status" value="1"/>
</dbReference>
<accession>A0A1Y3PFI7</accession>
<dbReference type="GO" id="GO:0016616">
    <property type="term" value="F:oxidoreductase activity, acting on the CH-OH group of donors, NAD or NADP as acceptor"/>
    <property type="evidence" value="ECO:0007669"/>
    <property type="project" value="TreeGrafter"/>
</dbReference>
<dbReference type="AlphaFoldDB" id="A0A1Y3PFI7"/>
<dbReference type="FunFam" id="3.40.50.720:FF:000084">
    <property type="entry name" value="Short-chain dehydrogenase reductase"/>
    <property type="match status" value="1"/>
</dbReference>
<dbReference type="InterPro" id="IPR002347">
    <property type="entry name" value="SDR_fam"/>
</dbReference>
<dbReference type="OrthoDB" id="9806974at2"/>